<dbReference type="SMART" id="SM00333">
    <property type="entry name" value="TUDOR"/>
    <property type="match status" value="2"/>
</dbReference>
<keyword evidence="3" id="KW-1185">Reference proteome</keyword>
<organism evidence="2 3">
    <name type="scientific">Aphis craccivora</name>
    <name type="common">Cowpea aphid</name>
    <dbReference type="NCBI Taxonomy" id="307492"/>
    <lineage>
        <taxon>Eukaryota</taxon>
        <taxon>Metazoa</taxon>
        <taxon>Ecdysozoa</taxon>
        <taxon>Arthropoda</taxon>
        <taxon>Hexapoda</taxon>
        <taxon>Insecta</taxon>
        <taxon>Pterygota</taxon>
        <taxon>Neoptera</taxon>
        <taxon>Paraneoptera</taxon>
        <taxon>Hemiptera</taxon>
        <taxon>Sternorrhyncha</taxon>
        <taxon>Aphidomorpha</taxon>
        <taxon>Aphidoidea</taxon>
        <taxon>Aphididae</taxon>
        <taxon>Aphidini</taxon>
        <taxon>Aphis</taxon>
        <taxon>Aphis</taxon>
    </lineage>
</organism>
<dbReference type="EMBL" id="VUJU01002956">
    <property type="protein sequence ID" value="KAF0759555.1"/>
    <property type="molecule type" value="Genomic_DNA"/>
</dbReference>
<dbReference type="InterPro" id="IPR050621">
    <property type="entry name" value="Tudor_domain_containing"/>
</dbReference>
<sequence length="733" mass="83876">MDYEMFIANCTDALKIIKESCKTFESSLNDFCKLVDVDNKTKTEKLCAATTNLRIEIEDPTLECLYARCFYHLTQSTHRKIQSLGLENMYRNNSDFSIFSRKLDSLAFLPENKVLEGMDFSRTIMPPEATDLTLKPLYPPSIWNVYQTTLDNGHRTNNETEGWNHGFSKLEFEEDKDYINELETYLKNLNLSEPYYEYMVKKEKSGKLIKLTHICTIKVNEKSVGSSFPVDCSSDEYAQKVAAKRALTALKKQYGESVIYPITNDINVMASCVRTLLKQGYETTGIMSDVLERMYREEFRENLPENWDQLLGVFSYFIFDKLAANKVVIYLNDTESNQQNGHEDTNEDVADEQSFVPGTPLLFEDHIEKSILVSANYGATSIWIRLVGQSADENFIQMQAKFNDTMNTEKLSIPDQVIEGEFYAVLYNSSWHRVQLTSTNDDGTATCFMIDTGEQLNIVKDQICNLEPIFMKPKTQAIECILNQFDNFGTFDGLKELLDEMILNKTFFLVPDSIGNYPRVTLYEKGGINVNDMIIQRFLEKTSTKLPLFEDQAIVDGIVSSIVESGHLYLQLNIDVVASLEEILSNDEYFDPEYMLKSKEEVIKDKIYITKYDDTWSRVKVVDIINNSEVKIMYIDYGNMSQCEITKLANLELFDPLLTKIAPQAIKVSMNFLPPNTMTPDIAQKIFSIIGSNTVLVNTVNAPNDDVPCVQLYKTEPDSPNTPYCINIPLFQR</sequence>
<dbReference type="GO" id="GO:0005737">
    <property type="term" value="C:cytoplasm"/>
    <property type="evidence" value="ECO:0007669"/>
    <property type="project" value="UniProtKB-ARBA"/>
</dbReference>
<name>A0A6G0YPE2_APHCR</name>
<reference evidence="2 3" key="1">
    <citation type="submission" date="2019-08" db="EMBL/GenBank/DDBJ databases">
        <title>Whole genome of Aphis craccivora.</title>
        <authorList>
            <person name="Voronova N.V."/>
            <person name="Shulinski R.S."/>
            <person name="Bandarenka Y.V."/>
            <person name="Zhorov D.G."/>
            <person name="Warner D."/>
        </authorList>
    </citation>
    <scope>NUCLEOTIDE SEQUENCE [LARGE SCALE GENOMIC DNA]</scope>
    <source>
        <strain evidence="2">180601</strain>
        <tissue evidence="2">Whole Body</tissue>
    </source>
</reference>
<dbReference type="InterPro" id="IPR035437">
    <property type="entry name" value="SNase_OB-fold_sf"/>
</dbReference>
<protein>
    <submittedName>
        <fullName evidence="2">Tudor domain-containing protein 7-like isoform X2</fullName>
    </submittedName>
</protein>
<accession>A0A6G0YPE2</accession>
<feature type="domain" description="Tudor" evidence="1">
    <location>
        <begin position="415"/>
        <end position="471"/>
    </location>
</feature>
<dbReference type="Proteomes" id="UP000478052">
    <property type="component" value="Unassembled WGS sequence"/>
</dbReference>
<dbReference type="Pfam" id="PF00567">
    <property type="entry name" value="TUDOR"/>
    <property type="match status" value="2"/>
</dbReference>
<dbReference type="CDD" id="cd20379">
    <property type="entry name" value="Tudor_dTUD-like"/>
    <property type="match status" value="1"/>
</dbReference>
<evidence type="ECO:0000313" key="3">
    <source>
        <dbReference type="Proteomes" id="UP000478052"/>
    </source>
</evidence>
<dbReference type="InterPro" id="IPR002999">
    <property type="entry name" value="Tudor"/>
</dbReference>
<evidence type="ECO:0000259" key="1">
    <source>
        <dbReference type="SMART" id="SM00333"/>
    </source>
</evidence>
<proteinExistence type="predicted"/>
<dbReference type="AlphaFoldDB" id="A0A6G0YPE2"/>
<feature type="domain" description="Tudor" evidence="1">
    <location>
        <begin position="598"/>
        <end position="656"/>
    </location>
</feature>
<dbReference type="OrthoDB" id="10034606at2759"/>
<comment type="caution">
    <text evidence="2">The sequence shown here is derived from an EMBL/GenBank/DDBJ whole genome shotgun (WGS) entry which is preliminary data.</text>
</comment>
<dbReference type="PANTHER" id="PTHR22948">
    <property type="entry name" value="TUDOR DOMAIN CONTAINING PROTEIN"/>
    <property type="match status" value="1"/>
</dbReference>
<gene>
    <name evidence="2" type="ORF">FWK35_00011076</name>
</gene>
<dbReference type="Gene3D" id="2.40.50.90">
    <property type="match status" value="1"/>
</dbReference>
<dbReference type="Gene3D" id="2.30.30.140">
    <property type="match status" value="2"/>
</dbReference>
<dbReference type="SUPFAM" id="SSF63748">
    <property type="entry name" value="Tudor/PWWP/MBT"/>
    <property type="match status" value="2"/>
</dbReference>
<dbReference type="Gene3D" id="3.30.160.20">
    <property type="match status" value="1"/>
</dbReference>
<evidence type="ECO:0000313" key="2">
    <source>
        <dbReference type="EMBL" id="KAF0759555.1"/>
    </source>
</evidence>